<evidence type="ECO:0000256" key="1">
    <source>
        <dbReference type="SAM" id="MobiDB-lite"/>
    </source>
</evidence>
<proteinExistence type="predicted"/>
<keyword evidence="2" id="KW-0812">Transmembrane</keyword>
<feature type="region of interest" description="Disordered" evidence="1">
    <location>
        <begin position="175"/>
        <end position="197"/>
    </location>
</feature>
<dbReference type="Proteomes" id="UP001157006">
    <property type="component" value="Chromosome 1S"/>
</dbReference>
<feature type="transmembrane region" description="Helical" evidence="2">
    <location>
        <begin position="25"/>
        <end position="47"/>
    </location>
</feature>
<evidence type="ECO:0000313" key="4">
    <source>
        <dbReference type="Proteomes" id="UP001157006"/>
    </source>
</evidence>
<keyword evidence="2" id="KW-0472">Membrane</keyword>
<keyword evidence="2" id="KW-1133">Transmembrane helix</keyword>
<evidence type="ECO:0000256" key="2">
    <source>
        <dbReference type="SAM" id="Phobius"/>
    </source>
</evidence>
<keyword evidence="4" id="KW-1185">Reference proteome</keyword>
<feature type="compositionally biased region" description="Polar residues" evidence="1">
    <location>
        <begin position="178"/>
        <end position="197"/>
    </location>
</feature>
<dbReference type="AlphaFoldDB" id="A0AAV0Z8P9"/>
<gene>
    <name evidence="3" type="ORF">VFH_I162600</name>
</gene>
<name>A0AAV0Z8P9_VICFA</name>
<feature type="transmembrane region" description="Helical" evidence="2">
    <location>
        <begin position="81"/>
        <end position="99"/>
    </location>
</feature>
<organism evidence="3 4">
    <name type="scientific">Vicia faba</name>
    <name type="common">Broad bean</name>
    <name type="synonym">Faba vulgaris</name>
    <dbReference type="NCBI Taxonomy" id="3906"/>
    <lineage>
        <taxon>Eukaryota</taxon>
        <taxon>Viridiplantae</taxon>
        <taxon>Streptophyta</taxon>
        <taxon>Embryophyta</taxon>
        <taxon>Tracheophyta</taxon>
        <taxon>Spermatophyta</taxon>
        <taxon>Magnoliopsida</taxon>
        <taxon>eudicotyledons</taxon>
        <taxon>Gunneridae</taxon>
        <taxon>Pentapetalae</taxon>
        <taxon>rosids</taxon>
        <taxon>fabids</taxon>
        <taxon>Fabales</taxon>
        <taxon>Fabaceae</taxon>
        <taxon>Papilionoideae</taxon>
        <taxon>50 kb inversion clade</taxon>
        <taxon>NPAAA clade</taxon>
        <taxon>Hologalegina</taxon>
        <taxon>IRL clade</taxon>
        <taxon>Fabeae</taxon>
        <taxon>Vicia</taxon>
    </lineage>
</organism>
<dbReference type="EMBL" id="OX451735">
    <property type="protein sequence ID" value="CAI8594866.1"/>
    <property type="molecule type" value="Genomic_DNA"/>
</dbReference>
<evidence type="ECO:0000313" key="3">
    <source>
        <dbReference type="EMBL" id="CAI8594866.1"/>
    </source>
</evidence>
<feature type="transmembrane region" description="Helical" evidence="2">
    <location>
        <begin position="106"/>
        <end position="125"/>
    </location>
</feature>
<sequence length="197" mass="23023">MGKESNSSTFSVLNLLNQTVSEPHYLFHFLTFFSYIIVRCSASQVLAPHLIQILIRREIQTLLVFAVLAFIKGIREETWEAFIAEALFISKICLFILTFTMDRRIAVWYTLVFLVIHVLTQPLHLCFYSPNRSHHQHSLPFHLHHHQHSLPFHLHHHRFTTVSHRYTTMPSILPRHPSFSTVSPKIKNEPQQQAPGQ</sequence>
<accession>A0AAV0Z8P9</accession>
<protein>
    <submittedName>
        <fullName evidence="3">Uncharacterized protein</fullName>
    </submittedName>
</protein>
<reference evidence="3 4" key="1">
    <citation type="submission" date="2023-01" db="EMBL/GenBank/DDBJ databases">
        <authorList>
            <person name="Kreplak J."/>
        </authorList>
    </citation>
    <scope>NUCLEOTIDE SEQUENCE [LARGE SCALE GENOMIC DNA]</scope>
</reference>